<dbReference type="OrthoDB" id="9815002at2"/>
<dbReference type="PATRIC" id="fig|1127483.3.peg.7101"/>
<dbReference type="AlphaFoldDB" id="H1SFI9"/>
<dbReference type="EMBL" id="AHJE01000111">
    <property type="protein sequence ID" value="EHP38721.1"/>
    <property type="molecule type" value="Genomic_DNA"/>
</dbReference>
<protein>
    <submittedName>
        <fullName evidence="4">Lytic transglycosylase catalytic</fullName>
    </submittedName>
</protein>
<dbReference type="PANTHER" id="PTHR37423">
    <property type="entry name" value="SOLUBLE LYTIC MUREIN TRANSGLYCOSYLASE-RELATED"/>
    <property type="match status" value="1"/>
</dbReference>
<evidence type="ECO:0000259" key="3">
    <source>
        <dbReference type="Pfam" id="PF01464"/>
    </source>
</evidence>
<accession>H1SFI9</accession>
<sequence>TESGFNPQAVSPKGAVGVVAVMPATWRRYGIADARDPRQNVQAGAAHLQYLLGRYGDLQLALAAYNAGEGAVERHGMRIPPYAETQDYVPRVISLYRGYQASAAPNAGGDAPANDARQRQP</sequence>
<dbReference type="Gene3D" id="1.10.530.10">
    <property type="match status" value="1"/>
</dbReference>
<dbReference type="CDD" id="cd00254">
    <property type="entry name" value="LT-like"/>
    <property type="match status" value="1"/>
</dbReference>
<feature type="non-terminal residue" evidence="4">
    <location>
        <position position="1"/>
    </location>
</feature>
<feature type="region of interest" description="Disordered" evidence="2">
    <location>
        <begin position="102"/>
        <end position="121"/>
    </location>
</feature>
<name>H1SFI9_9BURK</name>
<proteinExistence type="inferred from homology"/>
<dbReference type="InterPro" id="IPR008258">
    <property type="entry name" value="Transglycosylase_SLT_dom_1"/>
</dbReference>
<dbReference type="Proteomes" id="UP000005808">
    <property type="component" value="Unassembled WGS sequence"/>
</dbReference>
<dbReference type="RefSeq" id="WP_006163086.1">
    <property type="nucleotide sequence ID" value="NZ_AHJE01000111.1"/>
</dbReference>
<gene>
    <name evidence="4" type="ORF">OR16_35552</name>
</gene>
<comment type="caution">
    <text evidence="4">The sequence shown here is derived from an EMBL/GenBank/DDBJ whole genome shotgun (WGS) entry which is preliminary data.</text>
</comment>
<evidence type="ECO:0000256" key="1">
    <source>
        <dbReference type="ARBA" id="ARBA00007734"/>
    </source>
</evidence>
<dbReference type="Pfam" id="PF01464">
    <property type="entry name" value="SLT"/>
    <property type="match status" value="1"/>
</dbReference>
<dbReference type="PANTHER" id="PTHR37423:SF2">
    <property type="entry name" value="MEMBRANE-BOUND LYTIC MUREIN TRANSGLYCOSYLASE C"/>
    <property type="match status" value="1"/>
</dbReference>
<comment type="similarity">
    <text evidence="1">Belongs to the transglycosylase Slt family.</text>
</comment>
<evidence type="ECO:0000313" key="4">
    <source>
        <dbReference type="EMBL" id="EHP38721.1"/>
    </source>
</evidence>
<feature type="domain" description="Transglycosylase SLT" evidence="3">
    <location>
        <begin position="1"/>
        <end position="75"/>
    </location>
</feature>
<feature type="compositionally biased region" description="Low complexity" evidence="2">
    <location>
        <begin position="103"/>
        <end position="115"/>
    </location>
</feature>
<evidence type="ECO:0000313" key="5">
    <source>
        <dbReference type="Proteomes" id="UP000005808"/>
    </source>
</evidence>
<evidence type="ECO:0000256" key="2">
    <source>
        <dbReference type="SAM" id="MobiDB-lite"/>
    </source>
</evidence>
<dbReference type="InterPro" id="IPR023346">
    <property type="entry name" value="Lysozyme-like_dom_sf"/>
</dbReference>
<dbReference type="SUPFAM" id="SSF53955">
    <property type="entry name" value="Lysozyme-like"/>
    <property type="match status" value="1"/>
</dbReference>
<reference evidence="4 5" key="1">
    <citation type="journal article" date="2012" name="J. Bacteriol.">
        <title>De Novo Genome Project of Cupriavidus basilensis OR16.</title>
        <authorList>
            <person name="Cserhati M."/>
            <person name="Kriszt B."/>
            <person name="Szoboszlay S."/>
            <person name="Toth A."/>
            <person name="Szabo I."/>
            <person name="Tancsics A."/>
            <person name="Nagy I."/>
            <person name="Horvath B."/>
            <person name="Nagy I."/>
            <person name="Kukolya J."/>
        </authorList>
    </citation>
    <scope>NUCLEOTIDE SEQUENCE [LARGE SCALE GENOMIC DNA]</scope>
    <source>
        <strain evidence="4 5">OR16</strain>
    </source>
</reference>
<organism evidence="4 5">
    <name type="scientific">Cupriavidus basilensis OR16</name>
    <dbReference type="NCBI Taxonomy" id="1127483"/>
    <lineage>
        <taxon>Bacteria</taxon>
        <taxon>Pseudomonadati</taxon>
        <taxon>Pseudomonadota</taxon>
        <taxon>Betaproteobacteria</taxon>
        <taxon>Burkholderiales</taxon>
        <taxon>Burkholderiaceae</taxon>
        <taxon>Cupriavidus</taxon>
    </lineage>
</organism>